<proteinExistence type="predicted"/>
<dbReference type="InParanoid" id="H0ERF0"/>
<protein>
    <recommendedName>
        <fullName evidence="2">SAP domain-containing protein</fullName>
    </recommendedName>
</protein>
<name>H0ERF0_GLAL7</name>
<evidence type="ECO:0000256" key="1">
    <source>
        <dbReference type="SAM" id="MobiDB-lite"/>
    </source>
</evidence>
<dbReference type="AlphaFoldDB" id="H0ERF0"/>
<gene>
    <name evidence="3" type="ORF">M7I_5269</name>
</gene>
<feature type="domain" description="SAP" evidence="2">
    <location>
        <begin position="390"/>
        <end position="424"/>
    </location>
</feature>
<reference evidence="3 4" key="1">
    <citation type="journal article" date="2012" name="Eukaryot. Cell">
        <title>Genome sequence of the fungus Glarea lozoyensis: the first genome sequence of a species from the Helotiaceae family.</title>
        <authorList>
            <person name="Youssar L."/>
            <person name="Gruening B.A."/>
            <person name="Erxleben A."/>
            <person name="Guenther S."/>
            <person name="Huettel W."/>
        </authorList>
    </citation>
    <scope>NUCLEOTIDE SEQUENCE [LARGE SCALE GENOMIC DNA]</scope>
    <source>
        <strain evidence="4">ATCC 74030 / MF5533</strain>
    </source>
</reference>
<evidence type="ECO:0000259" key="2">
    <source>
        <dbReference type="SMART" id="SM00513"/>
    </source>
</evidence>
<dbReference type="Proteomes" id="UP000005446">
    <property type="component" value="Unassembled WGS sequence"/>
</dbReference>
<keyword evidence="4" id="KW-1185">Reference proteome</keyword>
<evidence type="ECO:0000313" key="3">
    <source>
        <dbReference type="EMBL" id="EHK98761.1"/>
    </source>
</evidence>
<dbReference type="EMBL" id="AGUE01000135">
    <property type="protein sequence ID" value="EHK98761.1"/>
    <property type="molecule type" value="Genomic_DNA"/>
</dbReference>
<evidence type="ECO:0000313" key="4">
    <source>
        <dbReference type="Proteomes" id="UP000005446"/>
    </source>
</evidence>
<comment type="caution">
    <text evidence="3">The sequence shown here is derived from an EMBL/GenBank/DDBJ whole genome shotgun (WGS) entry which is preliminary data.</text>
</comment>
<accession>H0ERF0</accession>
<dbReference type="InterPro" id="IPR036361">
    <property type="entry name" value="SAP_dom_sf"/>
</dbReference>
<dbReference type="OrthoDB" id="3509703at2759"/>
<dbReference type="InterPro" id="IPR003034">
    <property type="entry name" value="SAP_dom"/>
</dbReference>
<feature type="domain" description="SAP" evidence="2">
    <location>
        <begin position="113"/>
        <end position="147"/>
    </location>
</feature>
<dbReference type="HOGENOM" id="CLU_419216_0_0_1"/>
<feature type="region of interest" description="Disordered" evidence="1">
    <location>
        <begin position="319"/>
        <end position="344"/>
    </location>
</feature>
<organism evidence="3 4">
    <name type="scientific">Glarea lozoyensis (strain ATCC 74030 / MF5533)</name>
    <dbReference type="NCBI Taxonomy" id="1104152"/>
    <lineage>
        <taxon>Eukaryota</taxon>
        <taxon>Fungi</taxon>
        <taxon>Dikarya</taxon>
        <taxon>Ascomycota</taxon>
        <taxon>Pezizomycotina</taxon>
        <taxon>Leotiomycetes</taxon>
        <taxon>Helotiales</taxon>
        <taxon>Helotiaceae</taxon>
        <taxon>Glarea</taxon>
    </lineage>
</organism>
<feature type="compositionally biased region" description="Acidic residues" evidence="1">
    <location>
        <begin position="322"/>
        <end position="334"/>
    </location>
</feature>
<feature type="region of interest" description="Disordered" evidence="1">
    <location>
        <begin position="1"/>
        <end position="38"/>
    </location>
</feature>
<dbReference type="SMART" id="SM00513">
    <property type="entry name" value="SAP"/>
    <property type="match status" value="3"/>
</dbReference>
<feature type="compositionally biased region" description="Basic and acidic residues" evidence="1">
    <location>
        <begin position="22"/>
        <end position="38"/>
    </location>
</feature>
<sequence length="654" mass="75169">MPRTKRPLAEVDPNALKSQSKRTKETESPKANKDYESMWKTDLVKEAKAKNIPHTGSKQILAKRLRKAEQDGEPVSEERVVMEPSAVQKNQSSMTYKNTLRVLNSIDKRGINYYTKDHEKLVTILRDRQLSTEGTREEMIKRLEENPANYGLRTSAELTQILRQRRAPGNVDGKKAIKIASVMLNDEIDRDTGNDVEKMIFEKLFMLDESITEFSNEREAILEENAYENSDDAELKALLEEKVCYVPEDREEMIEALLDEDVKEFDQEILSAEKERSKIEALLSRKVDRPVSAKLTIERETKLSARASLIMQRISKALEQDEHTDEEEPTDEDQPTCQTDTKSSEPLWTAGEWTLFNPHLLVHVTDEILPPDESVSGDEEESRVDDGIDYTTKDNSKLQVILRDRGLPDNCTREEMITLLQRNPPNYDQLTSDEISDLLRGRHSKYAASGTKANKIERLIANDALDRDAANYGDMKLWVRLEVLDSMLDESEGNPYNKTPLDPKRRKELQADFDSKKAELEERVGHPVVLEKDWKKADFQWHGREDKIYREGEQAKTDRPAFPTCDYDWSDSHWASRDERNLREICDRRGMPGGSGTKAGMLKWLDTGVLDYTGLYMSGLERICRDRGITHKATAKKADLIALLEEDDKRKEEE</sequence>
<feature type="domain" description="SAP" evidence="2">
    <location>
        <begin position="35"/>
        <end position="69"/>
    </location>
</feature>
<dbReference type="Gene3D" id="1.10.720.30">
    <property type="entry name" value="SAP domain"/>
    <property type="match status" value="2"/>
</dbReference>
<feature type="region of interest" description="Disordered" evidence="1">
    <location>
        <begin position="371"/>
        <end position="390"/>
    </location>
</feature>